<keyword evidence="5" id="KW-1185">Reference proteome</keyword>
<dbReference type="CDD" id="cd04301">
    <property type="entry name" value="NAT_SF"/>
    <property type="match status" value="1"/>
</dbReference>
<dbReference type="AlphaFoldDB" id="A0A7Y0L8B9"/>
<dbReference type="GO" id="GO:0016747">
    <property type="term" value="F:acyltransferase activity, transferring groups other than amino-acyl groups"/>
    <property type="evidence" value="ECO:0007669"/>
    <property type="project" value="InterPro"/>
</dbReference>
<dbReference type="PROSITE" id="PS51186">
    <property type="entry name" value="GNAT"/>
    <property type="match status" value="1"/>
</dbReference>
<feature type="domain" description="N-acetyltransferase" evidence="3">
    <location>
        <begin position="1"/>
        <end position="149"/>
    </location>
</feature>
<comment type="caution">
    <text evidence="4">The sequence shown here is derived from an EMBL/GenBank/DDBJ whole genome shotgun (WGS) entry which is preliminary data.</text>
</comment>
<name>A0A7Y0L8B9_9FIRM</name>
<accession>A0A7Y0L8B9</accession>
<keyword evidence="2" id="KW-0012">Acyltransferase</keyword>
<dbReference type="InterPro" id="IPR016181">
    <property type="entry name" value="Acyl_CoA_acyltransferase"/>
</dbReference>
<evidence type="ECO:0000256" key="2">
    <source>
        <dbReference type="ARBA" id="ARBA00023315"/>
    </source>
</evidence>
<proteinExistence type="predicted"/>
<evidence type="ECO:0000313" key="4">
    <source>
        <dbReference type="EMBL" id="NMP24315.1"/>
    </source>
</evidence>
<sequence>MRLRKANVEEHDLLTDLAMRSKAYWGYDANFLAACRRDLTITEAMIREGACFVAEGDDGAVVGFSLVLLSTPTAVLDHLFIDPKAIGTGLGRQLFCRALEAARAAGASAMRWDADPHAEDFYCHMGAEVVGSVESTSISGRYLPQMEIRF</sequence>
<protein>
    <submittedName>
        <fullName evidence="4">GNAT family N-acetyltransferase</fullName>
    </submittedName>
</protein>
<dbReference type="Pfam" id="PF13673">
    <property type="entry name" value="Acetyltransf_10"/>
    <property type="match status" value="1"/>
</dbReference>
<reference evidence="4 5" key="1">
    <citation type="submission" date="2020-04" db="EMBL/GenBank/DDBJ databases">
        <authorList>
            <person name="Zhang R."/>
            <person name="Schippers A."/>
        </authorList>
    </citation>
    <scope>NUCLEOTIDE SEQUENCE [LARGE SCALE GENOMIC DNA]</scope>
    <source>
        <strain evidence="4 5">DSM 109850</strain>
    </source>
</reference>
<evidence type="ECO:0000259" key="3">
    <source>
        <dbReference type="PROSITE" id="PS51186"/>
    </source>
</evidence>
<dbReference type="Proteomes" id="UP000533476">
    <property type="component" value="Unassembled WGS sequence"/>
</dbReference>
<dbReference type="SUPFAM" id="SSF55729">
    <property type="entry name" value="Acyl-CoA N-acyltransferases (Nat)"/>
    <property type="match status" value="1"/>
</dbReference>
<dbReference type="InterPro" id="IPR050832">
    <property type="entry name" value="Bact_Acetyltransf"/>
</dbReference>
<evidence type="ECO:0000313" key="5">
    <source>
        <dbReference type="Proteomes" id="UP000533476"/>
    </source>
</evidence>
<organism evidence="4 5">
    <name type="scientific">Sulfobacillus harzensis</name>
    <dbReference type="NCBI Taxonomy" id="2729629"/>
    <lineage>
        <taxon>Bacteria</taxon>
        <taxon>Bacillati</taxon>
        <taxon>Bacillota</taxon>
        <taxon>Clostridia</taxon>
        <taxon>Eubacteriales</taxon>
        <taxon>Clostridiales Family XVII. Incertae Sedis</taxon>
        <taxon>Sulfobacillus</taxon>
    </lineage>
</organism>
<gene>
    <name evidence="4" type="ORF">HIJ39_18445</name>
</gene>
<dbReference type="InterPro" id="IPR000182">
    <property type="entry name" value="GNAT_dom"/>
</dbReference>
<dbReference type="Gene3D" id="3.40.630.30">
    <property type="match status" value="1"/>
</dbReference>
<dbReference type="EMBL" id="JABBVZ010000100">
    <property type="protein sequence ID" value="NMP24315.1"/>
    <property type="molecule type" value="Genomic_DNA"/>
</dbReference>
<evidence type="ECO:0000256" key="1">
    <source>
        <dbReference type="ARBA" id="ARBA00022679"/>
    </source>
</evidence>
<dbReference type="PANTHER" id="PTHR43877">
    <property type="entry name" value="AMINOALKYLPHOSPHONATE N-ACETYLTRANSFERASE-RELATED-RELATED"/>
    <property type="match status" value="1"/>
</dbReference>
<keyword evidence="1 4" id="KW-0808">Transferase</keyword>